<accession>K8F3R1</accession>
<feature type="region of interest" description="Disordered" evidence="12">
    <location>
        <begin position="158"/>
        <end position="196"/>
    </location>
</feature>
<dbReference type="InterPro" id="IPR000687">
    <property type="entry name" value="RIO_kinase"/>
</dbReference>
<keyword evidence="4" id="KW-0808">Transferase</keyword>
<dbReference type="AlphaFoldDB" id="K8F3R1"/>
<comment type="similarity">
    <text evidence="1">Belongs to the protein kinase superfamily. RIO-type Ser/Thr kinase family.</text>
</comment>
<dbReference type="Gene3D" id="1.10.510.10">
    <property type="entry name" value="Transferase(Phosphotransferase) domain 1"/>
    <property type="match status" value="1"/>
</dbReference>
<feature type="compositionally biased region" description="Basic and acidic residues" evidence="12">
    <location>
        <begin position="96"/>
        <end position="111"/>
    </location>
</feature>
<evidence type="ECO:0000313" key="15">
    <source>
        <dbReference type="Proteomes" id="UP000198341"/>
    </source>
</evidence>
<feature type="compositionally biased region" description="Polar residues" evidence="12">
    <location>
        <begin position="649"/>
        <end position="663"/>
    </location>
</feature>
<dbReference type="SUPFAM" id="SSF56112">
    <property type="entry name" value="Protein kinase-like (PK-like)"/>
    <property type="match status" value="1"/>
</dbReference>
<keyword evidence="9" id="KW-0460">Magnesium</keyword>
<dbReference type="EC" id="2.7.11.1" evidence="2"/>
<feature type="compositionally biased region" description="Acidic residues" evidence="12">
    <location>
        <begin position="283"/>
        <end position="293"/>
    </location>
</feature>
<evidence type="ECO:0000256" key="12">
    <source>
        <dbReference type="SAM" id="MobiDB-lite"/>
    </source>
</evidence>
<keyword evidence="5" id="KW-0479">Metal-binding</keyword>
<feature type="compositionally biased region" description="Basic and acidic residues" evidence="12">
    <location>
        <begin position="664"/>
        <end position="675"/>
    </location>
</feature>
<dbReference type="STRING" id="41875.K8F3R1"/>
<dbReference type="EMBL" id="FO082266">
    <property type="protein sequence ID" value="CCO19405.1"/>
    <property type="molecule type" value="Genomic_DNA"/>
</dbReference>
<feature type="region of interest" description="Disordered" evidence="12">
    <location>
        <begin position="23"/>
        <end position="79"/>
    </location>
</feature>
<dbReference type="PANTHER" id="PTHR45723">
    <property type="entry name" value="SERINE/THREONINE-PROTEIN KINASE RIO1"/>
    <property type="match status" value="1"/>
</dbReference>
<evidence type="ECO:0000256" key="4">
    <source>
        <dbReference type="ARBA" id="ARBA00022679"/>
    </source>
</evidence>
<keyword evidence="3" id="KW-0723">Serine/threonine-protein kinase</keyword>
<dbReference type="Pfam" id="PF01163">
    <property type="entry name" value="RIO1"/>
    <property type="match status" value="1"/>
</dbReference>
<keyword evidence="7" id="KW-0418">Kinase</keyword>
<feature type="compositionally biased region" description="Gly residues" evidence="12">
    <location>
        <begin position="159"/>
        <end position="182"/>
    </location>
</feature>
<dbReference type="InterPro" id="IPR018934">
    <property type="entry name" value="RIO_dom"/>
</dbReference>
<feature type="compositionally biased region" description="Acidic residues" evidence="12">
    <location>
        <begin position="241"/>
        <end position="250"/>
    </location>
</feature>
<evidence type="ECO:0000256" key="7">
    <source>
        <dbReference type="ARBA" id="ARBA00022777"/>
    </source>
</evidence>
<keyword evidence="8" id="KW-0067">ATP-binding</keyword>
<dbReference type="OrthoDB" id="205248at2759"/>
<dbReference type="InterPro" id="IPR018935">
    <property type="entry name" value="RIO_kinase_CS"/>
</dbReference>
<feature type="compositionally biased region" description="Low complexity" evidence="12">
    <location>
        <begin position="30"/>
        <end position="46"/>
    </location>
</feature>
<evidence type="ECO:0000256" key="9">
    <source>
        <dbReference type="ARBA" id="ARBA00022842"/>
    </source>
</evidence>
<reference evidence="14 15" key="1">
    <citation type="submission" date="2011-10" db="EMBL/GenBank/DDBJ databases">
        <authorList>
            <person name="Genoscope - CEA"/>
        </authorList>
    </citation>
    <scope>NUCLEOTIDE SEQUENCE [LARGE SCALE GENOMIC DNA]</scope>
    <source>
        <strain evidence="14 15">RCC 1105</strain>
    </source>
</reference>
<dbReference type="Proteomes" id="UP000198341">
    <property type="component" value="Chromosome 13"/>
</dbReference>
<dbReference type="Gene3D" id="3.30.200.20">
    <property type="entry name" value="Phosphorylase Kinase, domain 1"/>
    <property type="match status" value="1"/>
</dbReference>
<keyword evidence="6" id="KW-0547">Nucleotide-binding</keyword>
<dbReference type="GeneID" id="19012245"/>
<dbReference type="GO" id="GO:0005524">
    <property type="term" value="F:ATP binding"/>
    <property type="evidence" value="ECO:0007669"/>
    <property type="project" value="UniProtKB-KW"/>
</dbReference>
<evidence type="ECO:0000256" key="1">
    <source>
        <dbReference type="ARBA" id="ARBA00009196"/>
    </source>
</evidence>
<evidence type="ECO:0000313" key="14">
    <source>
        <dbReference type="EMBL" id="CCO19405.1"/>
    </source>
</evidence>
<dbReference type="eggNOG" id="KOG2270">
    <property type="taxonomic scope" value="Eukaryota"/>
</dbReference>
<keyword evidence="15" id="KW-1185">Reference proteome</keyword>
<proteinExistence type="inferred from homology"/>
<dbReference type="SMART" id="SM00090">
    <property type="entry name" value="RIO"/>
    <property type="match status" value="1"/>
</dbReference>
<evidence type="ECO:0000256" key="3">
    <source>
        <dbReference type="ARBA" id="ARBA00022527"/>
    </source>
</evidence>
<dbReference type="GO" id="GO:0004674">
    <property type="term" value="F:protein serine/threonine kinase activity"/>
    <property type="evidence" value="ECO:0007669"/>
    <property type="project" value="UniProtKB-KW"/>
</dbReference>
<dbReference type="InterPro" id="IPR051272">
    <property type="entry name" value="RIO-type_Ser/Thr_kinase"/>
</dbReference>
<name>K8F3R1_9CHLO</name>
<dbReference type="PROSITE" id="PS01245">
    <property type="entry name" value="RIO1"/>
    <property type="match status" value="1"/>
</dbReference>
<evidence type="ECO:0000256" key="6">
    <source>
        <dbReference type="ARBA" id="ARBA00022741"/>
    </source>
</evidence>
<feature type="compositionally biased region" description="Basic and acidic residues" evidence="12">
    <location>
        <begin position="185"/>
        <end position="196"/>
    </location>
</feature>
<sequence length="726" mass="82088">MRSPRRTTNEETMIHRALEALDVRDDLNARSGGNTSTTTTTIQSTRGRGRGEGLDDDDDESFLVVKTSPNANGGEKNKIRVEKQRQSFLSRVAGAKKSEMNEKKNEKRKEVIEEEDEEAEICADAATAAAASTSSSSSSWVGISQKVKNQLREVERKFGGGGGGGGGGGVGFGSGGGFGGNGQKVTDKSDRATVEQALDPRTRMILFKMLSREIFSEINGCVSTGKEANVYHAVRVIEVEEEEGEEEEKEDEKRERKEGEDSNSESRDRKDETTMTTTTTNEKEEEEEEEEEKKEEKKNVIQMRQHLAVKVYKTSILVFKDRDRYVSGDWRWRNGYARKNPRKMVKTWAEKEMRNYNRLREKGLRVPKVICLKSHVLVMEMIGDSEGRAAPRLKDAASSLSSKKMRSLFEQLLKDVRTMYQDCKLVHADFSEYNLLYHNGNAWIIDVSQSVDLDHPRCLEFLREDLLHLKQFFSNRAYDVVVPSVKEMFDFVTDPAINGSNIDQCLELLSEKAAKDFKLEIEMKSRLSQGIDSAQIQKDDDLRAEKEIQAAVFHQAHIPKALEEVDYADKDQRRLREASEAKDEKRSEGIYYQTITGMNHDLSGPREMPSLMLLKKEDKAAMKKEAKKKTKKQGLEKEEEVEGEEKVENTTTPGTVKVSQNEKATARENEHDRASDSTFSSDDDDDDGESASSSEEKKETAQERCQSSKIAEKSRENKEKGQEEGH</sequence>
<evidence type="ECO:0000256" key="5">
    <source>
        <dbReference type="ARBA" id="ARBA00022723"/>
    </source>
</evidence>
<feature type="region of interest" description="Disordered" evidence="12">
    <location>
        <begin position="241"/>
        <end position="299"/>
    </location>
</feature>
<comment type="catalytic activity">
    <reaction evidence="11">
        <text>L-seryl-[protein] + ATP = O-phospho-L-seryl-[protein] + ADP + H(+)</text>
        <dbReference type="Rhea" id="RHEA:17989"/>
        <dbReference type="Rhea" id="RHEA-COMP:9863"/>
        <dbReference type="Rhea" id="RHEA-COMP:11604"/>
        <dbReference type="ChEBI" id="CHEBI:15378"/>
        <dbReference type="ChEBI" id="CHEBI:29999"/>
        <dbReference type="ChEBI" id="CHEBI:30616"/>
        <dbReference type="ChEBI" id="CHEBI:83421"/>
        <dbReference type="ChEBI" id="CHEBI:456216"/>
        <dbReference type="EC" id="2.7.11.1"/>
    </reaction>
</comment>
<feature type="compositionally biased region" description="Basic and acidic residues" evidence="12">
    <location>
        <begin position="710"/>
        <end position="726"/>
    </location>
</feature>
<evidence type="ECO:0000259" key="13">
    <source>
        <dbReference type="SMART" id="SM00090"/>
    </source>
</evidence>
<protein>
    <recommendedName>
        <fullName evidence="2">non-specific serine/threonine protein kinase</fullName>
        <ecNumber evidence="2">2.7.11.1</ecNumber>
    </recommendedName>
</protein>
<evidence type="ECO:0000256" key="2">
    <source>
        <dbReference type="ARBA" id="ARBA00012513"/>
    </source>
</evidence>
<feature type="region of interest" description="Disordered" evidence="12">
    <location>
        <begin position="622"/>
        <end position="726"/>
    </location>
</feature>
<comment type="catalytic activity">
    <reaction evidence="10">
        <text>L-threonyl-[protein] + ATP = O-phospho-L-threonyl-[protein] + ADP + H(+)</text>
        <dbReference type="Rhea" id="RHEA:46608"/>
        <dbReference type="Rhea" id="RHEA-COMP:11060"/>
        <dbReference type="Rhea" id="RHEA-COMP:11605"/>
        <dbReference type="ChEBI" id="CHEBI:15378"/>
        <dbReference type="ChEBI" id="CHEBI:30013"/>
        <dbReference type="ChEBI" id="CHEBI:30616"/>
        <dbReference type="ChEBI" id="CHEBI:61977"/>
        <dbReference type="ChEBI" id="CHEBI:456216"/>
        <dbReference type="EC" id="2.7.11.1"/>
    </reaction>
</comment>
<feature type="region of interest" description="Disordered" evidence="12">
    <location>
        <begin position="91"/>
        <end position="115"/>
    </location>
</feature>
<organism evidence="14 15">
    <name type="scientific">Bathycoccus prasinos</name>
    <dbReference type="NCBI Taxonomy" id="41875"/>
    <lineage>
        <taxon>Eukaryota</taxon>
        <taxon>Viridiplantae</taxon>
        <taxon>Chlorophyta</taxon>
        <taxon>Mamiellophyceae</taxon>
        <taxon>Mamiellales</taxon>
        <taxon>Bathycoccaceae</taxon>
        <taxon>Bathycoccus</taxon>
    </lineage>
</organism>
<dbReference type="RefSeq" id="XP_007509602.1">
    <property type="nucleotide sequence ID" value="XM_007509540.1"/>
</dbReference>
<evidence type="ECO:0000256" key="11">
    <source>
        <dbReference type="ARBA" id="ARBA00048679"/>
    </source>
</evidence>
<dbReference type="GO" id="GO:0046872">
    <property type="term" value="F:metal ion binding"/>
    <property type="evidence" value="ECO:0007669"/>
    <property type="project" value="UniProtKB-KW"/>
</dbReference>
<gene>
    <name evidence="14" type="ordered locus">Bathy13g02930</name>
</gene>
<dbReference type="InterPro" id="IPR011009">
    <property type="entry name" value="Kinase-like_dom_sf"/>
</dbReference>
<feature type="domain" description="RIO kinase" evidence="13">
    <location>
        <begin position="187"/>
        <end position="494"/>
    </location>
</feature>
<evidence type="ECO:0000256" key="10">
    <source>
        <dbReference type="ARBA" id="ARBA00047899"/>
    </source>
</evidence>
<feature type="compositionally biased region" description="Basic and acidic residues" evidence="12">
    <location>
        <begin position="251"/>
        <end position="273"/>
    </location>
</feature>
<evidence type="ECO:0000256" key="8">
    <source>
        <dbReference type="ARBA" id="ARBA00022840"/>
    </source>
</evidence>
<dbReference type="KEGG" id="bpg:Bathy13g02930"/>